<keyword evidence="1" id="KW-1133">Transmembrane helix</keyword>
<keyword evidence="1" id="KW-0472">Membrane</keyword>
<keyword evidence="3" id="KW-1185">Reference proteome</keyword>
<dbReference type="AlphaFoldDB" id="A0A1Y1CKZ8"/>
<reference evidence="2 3" key="1">
    <citation type="journal article" date="2018" name="Mar. Genomics">
        <title>Complete genome sequence of Marinifilaceae bacterium strain SPP2, isolated from the Antarctic marine sediment.</title>
        <authorList>
            <person name="Watanabe M."/>
            <person name="Kojima H."/>
            <person name="Fukui M."/>
        </authorList>
    </citation>
    <scope>NUCLEOTIDE SEQUENCE [LARGE SCALE GENOMIC DNA]</scope>
    <source>
        <strain evidence="2 3">SPP2</strain>
    </source>
</reference>
<accession>A0A1Y1CKZ8</accession>
<evidence type="ECO:0000256" key="1">
    <source>
        <dbReference type="SAM" id="Phobius"/>
    </source>
</evidence>
<keyword evidence="1" id="KW-0812">Transmembrane</keyword>
<gene>
    <name evidence="2" type="ORF">ALGA_2766</name>
</gene>
<protein>
    <submittedName>
        <fullName evidence="2">Uncharacterized protein</fullName>
    </submittedName>
</protein>
<dbReference type="KEGG" id="mbas:ALGA_2766"/>
<proteinExistence type="predicted"/>
<evidence type="ECO:0000313" key="3">
    <source>
        <dbReference type="Proteomes" id="UP000218267"/>
    </source>
</evidence>
<dbReference type="Proteomes" id="UP000218267">
    <property type="component" value="Chromosome"/>
</dbReference>
<evidence type="ECO:0000313" key="2">
    <source>
        <dbReference type="EMBL" id="BAX81078.1"/>
    </source>
</evidence>
<dbReference type="EMBL" id="AP018042">
    <property type="protein sequence ID" value="BAX81078.1"/>
    <property type="molecule type" value="Genomic_DNA"/>
</dbReference>
<sequence length="115" mass="13699">MGMNVLDWEYEWVLFLITLIVPILGNIISDYRPDCIYKFNMEDRNVNLFLMNIFGMKKSISISQDEVCTVEYSNKGLWRKNGKIWIHFEKRVEEYSLIDDRLGKELKDKLDLGKN</sequence>
<reference evidence="3" key="2">
    <citation type="journal article" date="2020" name="Antonie Van Leeuwenhoek">
        <title>Labilibaculum antarcticum sp. nov., a novel facultative anaerobic, psychrotorelant bacterium isolated from marine sediment of Antarctica.</title>
        <authorList>
            <person name="Watanabe M."/>
            <person name="Kojima H."/>
            <person name="Fukui M."/>
        </authorList>
    </citation>
    <scope>NUCLEOTIDE SEQUENCE [LARGE SCALE GENOMIC DNA]</scope>
    <source>
        <strain evidence="3">SPP2</strain>
    </source>
</reference>
<feature type="transmembrane region" description="Helical" evidence="1">
    <location>
        <begin position="12"/>
        <end position="31"/>
    </location>
</feature>
<name>A0A1Y1CKZ8_9BACT</name>
<organism evidence="2 3">
    <name type="scientific">Labilibaculum antarcticum</name>
    <dbReference type="NCBI Taxonomy" id="1717717"/>
    <lineage>
        <taxon>Bacteria</taxon>
        <taxon>Pseudomonadati</taxon>
        <taxon>Bacteroidota</taxon>
        <taxon>Bacteroidia</taxon>
        <taxon>Marinilabiliales</taxon>
        <taxon>Marinifilaceae</taxon>
        <taxon>Labilibaculum</taxon>
    </lineage>
</organism>